<proteinExistence type="predicted"/>
<keyword evidence="6" id="KW-1185">Reference proteome</keyword>
<dbReference type="PROSITE" id="PS50082">
    <property type="entry name" value="WD_REPEATS_2"/>
    <property type="match status" value="7"/>
</dbReference>
<dbReference type="CDD" id="cd00200">
    <property type="entry name" value="WD40"/>
    <property type="match status" value="2"/>
</dbReference>
<dbReference type="Pfam" id="PF17100">
    <property type="entry name" value="NACHT_N"/>
    <property type="match status" value="1"/>
</dbReference>
<dbReference type="InterPro" id="IPR031359">
    <property type="entry name" value="NACHT_N"/>
</dbReference>
<dbReference type="InterPro" id="IPR036322">
    <property type="entry name" value="WD40_repeat_dom_sf"/>
</dbReference>
<dbReference type="InterPro" id="IPR019775">
    <property type="entry name" value="WD40_repeat_CS"/>
</dbReference>
<dbReference type="SUPFAM" id="SSF52540">
    <property type="entry name" value="P-loop containing nucleoside triphosphate hydrolases"/>
    <property type="match status" value="1"/>
</dbReference>
<dbReference type="InterPro" id="IPR007111">
    <property type="entry name" value="NACHT_NTPase"/>
</dbReference>
<dbReference type="PROSITE" id="PS50837">
    <property type="entry name" value="NACHT"/>
    <property type="match status" value="1"/>
</dbReference>
<dbReference type="EMBL" id="LFIV01000138">
    <property type="protein sequence ID" value="KZL67832.1"/>
    <property type="molecule type" value="Genomic_DNA"/>
</dbReference>
<evidence type="ECO:0000313" key="5">
    <source>
        <dbReference type="EMBL" id="KZL67832.1"/>
    </source>
</evidence>
<dbReference type="Pfam" id="PF24883">
    <property type="entry name" value="NPHP3_N"/>
    <property type="match status" value="1"/>
</dbReference>
<dbReference type="STRING" id="708197.A0A166QEF7"/>
<dbReference type="InterPro" id="IPR050349">
    <property type="entry name" value="WD_LIS1/nudF_dynein_reg"/>
</dbReference>
<gene>
    <name evidence="5" type="ORF">CT0861_07291</name>
</gene>
<dbReference type="SUPFAM" id="SSF50978">
    <property type="entry name" value="WD40 repeat-like"/>
    <property type="match status" value="2"/>
</dbReference>
<feature type="repeat" description="WD" evidence="3">
    <location>
        <begin position="1036"/>
        <end position="1077"/>
    </location>
</feature>
<evidence type="ECO:0000259" key="4">
    <source>
        <dbReference type="PROSITE" id="PS50837"/>
    </source>
</evidence>
<dbReference type="SMART" id="SM00320">
    <property type="entry name" value="WD40"/>
    <property type="match status" value="12"/>
</dbReference>
<feature type="repeat" description="WD" evidence="3">
    <location>
        <begin position="1126"/>
        <end position="1167"/>
    </location>
</feature>
<sequence>MEKISEFGRISAPVIELARGATQATGSPYATIAWVGVSFALEILANPFTESRVNRKGITHVLLMMNWYWNLAALLLDQNAVTAPAQGSLDQLEGQIVELYRELLIYQMKSVCRYYRNQVLTFFRDVVKLDDWAGRLDGIIDAERKVRAYSNDLNILSIRSHLGTLIDTAEKKLKKLDGVQGAIEESSRREEERKEDSVNEKCLVDLCETDPRDHKENIIWVEKETPLQDSYGWILNNGKFQSWSKKTQGVLWINGDPGKGKTMLLCGIIDELEKDPTNGLSYFFCQATDRKLNNATAVLRGLIYRLADQYPQLICHVRKRYHNSGKRKFEEYAWVVMLQILRDILQHPSLGSLILVVDALDECDTDLPKLLDFIIETSSSFKVKWIISSHKRADIEEKLKRTPQLELTHEIICHAVTAYINKKVEQLALNRGYNVKTQQYIKEVFEEKSGNTFLWVALVCKELAGMNVFEDDVAGILEDFPDGLGKLYEQMMGRITREKRRADKCKRILAVTSVAYCSLTLSNLSYLLELLNGSTDDTETLKRDISFCGSLLTIRDGSVHFVHQSAKEYVQKTAYQIVSPFTVAHQHHLLFSRSLRALRRTLSRDIYSLRAAGTLMSQITPLSPSPLEPLEYSCVYWVDHLFDSLSEESSPCADMKDHGYIHGFLETKLLPWLEALSLLHSMPQAVSAVHKLKVLAARSASPLLTALLRDAHRFVLFHGANIEIAPLQVYDSGLVFIPQRSVVRERFQGDAPDWIFKMSDMEPTWNPCLQTLSGHEGFVWRVAFSTDGLWLASVSADETVKIWDSASGRCLKTLNYRRFEVENKHRIRGGGKLSGHSLVFSSDGLTLVFTSETGEIWAWDWFKDKRPLTIDKYMEGKTSLATLSNRFKIAAASSDGTAKIWDPEKAMFVHILRDQGSAVRAIAFLSGELELATISDDKTVEVWDAVTGDCVRAWSLGEPYRPLSSVAFSGDGRWLASADGTVRLWDVSTGMSLWKFPESGVISALAFSTDNRQLASVHRDDVTLWATETWVCTSKIRMSGQNIRSIAFSPDSGNLVSASADGTIKVWDLSTFSDTSQGTQAHAVENFQSEVCLVAISSNGETFSTCARTGTIEIWDTVTGQRVHAFSGNRGLFTAVEFSRDNERLASASFNGTIDIWNTRTGVHEHRINYEDTAVYSVAFLTDTCVVASGFAGIKKWDLANGKNAETLDESKAISNMALSPDHRWLAYVSRQKHVKVQDFTTSKTVPAISEHGSEVLSLAFSADSQIFATASSSEIRIWDPVSVNCLQIIKDGVGSGFALSFDLSIGTRLHTQRGFLDLDLTSAKSLPEHLKEEPCYHGYGISSDATWILQDGDRVLWLPEEYRPRLDLKKTFTPVINGSTLGWESQSKGSVWMHMQSKQLTRLQVAV</sequence>
<organism evidence="5 6">
    <name type="scientific">Colletotrichum tofieldiae</name>
    <dbReference type="NCBI Taxonomy" id="708197"/>
    <lineage>
        <taxon>Eukaryota</taxon>
        <taxon>Fungi</taxon>
        <taxon>Dikarya</taxon>
        <taxon>Ascomycota</taxon>
        <taxon>Pezizomycotina</taxon>
        <taxon>Sordariomycetes</taxon>
        <taxon>Hypocreomycetidae</taxon>
        <taxon>Glomerellales</taxon>
        <taxon>Glomerellaceae</taxon>
        <taxon>Colletotrichum</taxon>
        <taxon>Colletotrichum spaethianum species complex</taxon>
    </lineage>
</organism>
<keyword evidence="1 3" id="KW-0853">WD repeat</keyword>
<feature type="repeat" description="WD" evidence="3">
    <location>
        <begin position="976"/>
        <end position="995"/>
    </location>
</feature>
<feature type="repeat" description="WD" evidence="3">
    <location>
        <begin position="772"/>
        <end position="813"/>
    </location>
</feature>
<dbReference type="Gene3D" id="2.130.10.10">
    <property type="entry name" value="YVTN repeat-like/Quinoprotein amine dehydrogenase"/>
    <property type="match status" value="5"/>
</dbReference>
<dbReference type="InterPro" id="IPR015943">
    <property type="entry name" value="WD40/YVTN_repeat-like_dom_sf"/>
</dbReference>
<evidence type="ECO:0000256" key="3">
    <source>
        <dbReference type="PROSITE-ProRule" id="PRU00221"/>
    </source>
</evidence>
<feature type="repeat" description="WD" evidence="3">
    <location>
        <begin position="912"/>
        <end position="953"/>
    </location>
</feature>
<evidence type="ECO:0000256" key="2">
    <source>
        <dbReference type="ARBA" id="ARBA00022737"/>
    </source>
</evidence>
<dbReference type="PROSITE" id="PS00678">
    <property type="entry name" value="WD_REPEATS_1"/>
    <property type="match status" value="1"/>
</dbReference>
<feature type="repeat" description="WD" evidence="3">
    <location>
        <begin position="1084"/>
        <end position="1125"/>
    </location>
</feature>
<dbReference type="InterPro" id="IPR027417">
    <property type="entry name" value="P-loop_NTPase"/>
</dbReference>
<name>A0A166QEF7_9PEZI</name>
<evidence type="ECO:0000256" key="1">
    <source>
        <dbReference type="ARBA" id="ARBA00022574"/>
    </source>
</evidence>
<dbReference type="PANTHER" id="PTHR44129">
    <property type="entry name" value="WD REPEAT-CONTAINING PROTEIN POP1"/>
    <property type="match status" value="1"/>
</dbReference>
<dbReference type="Proteomes" id="UP000076552">
    <property type="component" value="Unassembled WGS sequence"/>
</dbReference>
<dbReference type="Gene3D" id="3.40.50.300">
    <property type="entry name" value="P-loop containing nucleotide triphosphate hydrolases"/>
    <property type="match status" value="1"/>
</dbReference>
<dbReference type="PRINTS" id="PR00320">
    <property type="entry name" value="GPROTEINBRPT"/>
</dbReference>
<evidence type="ECO:0000313" key="6">
    <source>
        <dbReference type="Proteomes" id="UP000076552"/>
    </source>
</evidence>
<keyword evidence="2" id="KW-0677">Repeat</keyword>
<feature type="domain" description="NACHT" evidence="4">
    <location>
        <begin position="249"/>
        <end position="399"/>
    </location>
</feature>
<accession>A0A166QEF7</accession>
<reference evidence="5 6" key="1">
    <citation type="submission" date="2015-06" db="EMBL/GenBank/DDBJ databases">
        <title>Survival trade-offs in plant roots during colonization by closely related pathogenic and mutualistic fungi.</title>
        <authorList>
            <person name="Hacquard S."/>
            <person name="Kracher B."/>
            <person name="Hiruma K."/>
            <person name="Weinman A."/>
            <person name="Muench P."/>
            <person name="Garrido Oter R."/>
            <person name="Ver Loren van Themaat E."/>
            <person name="Dallerey J.-F."/>
            <person name="Damm U."/>
            <person name="Henrissat B."/>
            <person name="Lespinet O."/>
            <person name="Thon M."/>
            <person name="Kemen E."/>
            <person name="McHardy A.C."/>
            <person name="Schulze-Lefert P."/>
            <person name="O'Connell R.J."/>
        </authorList>
    </citation>
    <scope>NUCLEOTIDE SEQUENCE [LARGE SCALE GENOMIC DNA]</scope>
    <source>
        <strain evidence="5 6">0861</strain>
    </source>
</reference>
<dbReference type="InterPro" id="IPR001680">
    <property type="entry name" value="WD40_rpt"/>
</dbReference>
<dbReference type="InterPro" id="IPR056884">
    <property type="entry name" value="NPHP3-like_N"/>
</dbReference>
<dbReference type="PROSITE" id="PS50294">
    <property type="entry name" value="WD_REPEATS_REGION"/>
    <property type="match status" value="3"/>
</dbReference>
<dbReference type="InterPro" id="IPR020472">
    <property type="entry name" value="WD40_PAC1"/>
</dbReference>
<feature type="repeat" description="WD" evidence="3">
    <location>
        <begin position="1249"/>
        <end position="1280"/>
    </location>
</feature>
<protein>
    <submittedName>
        <fullName evidence="5">NACHT and WD domain protein</fullName>
    </submittedName>
</protein>
<comment type="caution">
    <text evidence="5">The sequence shown here is derived from an EMBL/GenBank/DDBJ whole genome shotgun (WGS) entry which is preliminary data.</text>
</comment>
<dbReference type="Pfam" id="PF00400">
    <property type="entry name" value="WD40"/>
    <property type="match status" value="5"/>
</dbReference>